<evidence type="ECO:0008006" key="6">
    <source>
        <dbReference type="Google" id="ProtNLM"/>
    </source>
</evidence>
<feature type="compositionally biased region" description="Polar residues" evidence="1">
    <location>
        <begin position="287"/>
        <end position="303"/>
    </location>
</feature>
<feature type="domain" description="TFIIS central" evidence="3">
    <location>
        <begin position="290"/>
        <end position="402"/>
    </location>
</feature>
<dbReference type="InterPro" id="IPR001025">
    <property type="entry name" value="BAH_dom"/>
</dbReference>
<dbReference type="PROSITE" id="PS51038">
    <property type="entry name" value="BAH"/>
    <property type="match status" value="1"/>
</dbReference>
<dbReference type="Gene3D" id="1.10.472.30">
    <property type="entry name" value="Transcription elongation factor S-II, central domain"/>
    <property type="match status" value="1"/>
</dbReference>
<dbReference type="Pfam" id="PF07500">
    <property type="entry name" value="TFIIS_M"/>
    <property type="match status" value="1"/>
</dbReference>
<dbReference type="Gene3D" id="2.30.30.490">
    <property type="match status" value="1"/>
</dbReference>
<dbReference type="EMBL" id="VEPZ02000167">
    <property type="protein sequence ID" value="KAE8732314.1"/>
    <property type="molecule type" value="Genomic_DNA"/>
</dbReference>
<organism evidence="4 5">
    <name type="scientific">Hibiscus syriacus</name>
    <name type="common">Rose of Sharon</name>
    <dbReference type="NCBI Taxonomy" id="106335"/>
    <lineage>
        <taxon>Eukaryota</taxon>
        <taxon>Viridiplantae</taxon>
        <taxon>Streptophyta</taxon>
        <taxon>Embryophyta</taxon>
        <taxon>Tracheophyta</taxon>
        <taxon>Spermatophyta</taxon>
        <taxon>Magnoliopsida</taxon>
        <taxon>eudicotyledons</taxon>
        <taxon>Gunneridae</taxon>
        <taxon>Pentapetalae</taxon>
        <taxon>rosids</taxon>
        <taxon>malvids</taxon>
        <taxon>Malvales</taxon>
        <taxon>Malvaceae</taxon>
        <taxon>Malvoideae</taxon>
        <taxon>Hibiscus</taxon>
    </lineage>
</organism>
<proteinExistence type="predicted"/>
<dbReference type="PANTHER" id="PTHR46871:SF1">
    <property type="entry name" value="BROMO-ADJACENT HOMOLOGY (BAH) DOMAIN-CONTAINING PROTEIN"/>
    <property type="match status" value="1"/>
</dbReference>
<dbReference type="InterPro" id="IPR036575">
    <property type="entry name" value="TFIIS_cen_dom_sf"/>
</dbReference>
<evidence type="ECO:0000256" key="1">
    <source>
        <dbReference type="SAM" id="MobiDB-lite"/>
    </source>
</evidence>
<dbReference type="PROSITE" id="PS51321">
    <property type="entry name" value="TFIIS_CENTRAL"/>
    <property type="match status" value="1"/>
</dbReference>
<feature type="compositionally biased region" description="Acidic residues" evidence="1">
    <location>
        <begin position="1"/>
        <end position="14"/>
    </location>
</feature>
<dbReference type="GO" id="GO:0003682">
    <property type="term" value="F:chromatin binding"/>
    <property type="evidence" value="ECO:0007669"/>
    <property type="project" value="InterPro"/>
</dbReference>
<feature type="region of interest" description="Disordered" evidence="1">
    <location>
        <begin position="1"/>
        <end position="58"/>
    </location>
</feature>
<dbReference type="PANTHER" id="PTHR46871">
    <property type="entry name" value="BROMO-ADJACENT HOMOLOGY (BAH) DOMAIN-CONTAINING PROTEIN"/>
    <property type="match status" value="1"/>
</dbReference>
<name>A0A6A3CV13_HIBSY</name>
<protein>
    <recommendedName>
        <fullName evidence="6">BAH domain-containing protein</fullName>
    </recommendedName>
</protein>
<dbReference type="Proteomes" id="UP000436088">
    <property type="component" value="Unassembled WGS sequence"/>
</dbReference>
<keyword evidence="5" id="KW-1185">Reference proteome</keyword>
<accession>A0A6A3CV13</accession>
<reference evidence="4" key="1">
    <citation type="submission" date="2019-09" db="EMBL/GenBank/DDBJ databases">
        <title>Draft genome information of white flower Hibiscus syriacus.</title>
        <authorList>
            <person name="Kim Y.-M."/>
        </authorList>
    </citation>
    <scope>NUCLEOTIDE SEQUENCE [LARGE SCALE GENOMIC DNA]</scope>
    <source>
        <strain evidence="4">YM2019G1</strain>
    </source>
</reference>
<feature type="compositionally biased region" description="Basic and acidic residues" evidence="1">
    <location>
        <begin position="15"/>
        <end position="26"/>
    </location>
</feature>
<dbReference type="InterPro" id="IPR043151">
    <property type="entry name" value="BAH_sf"/>
</dbReference>
<dbReference type="AlphaFoldDB" id="A0A6A3CV13"/>
<feature type="domain" description="BAH" evidence="2">
    <location>
        <begin position="53"/>
        <end position="180"/>
    </location>
</feature>
<dbReference type="SMART" id="SM00510">
    <property type="entry name" value="TFS2M"/>
    <property type="match status" value="1"/>
</dbReference>
<dbReference type="GO" id="GO:0006351">
    <property type="term" value="P:DNA-templated transcription"/>
    <property type="evidence" value="ECO:0007669"/>
    <property type="project" value="InterPro"/>
</dbReference>
<evidence type="ECO:0000259" key="2">
    <source>
        <dbReference type="PROSITE" id="PS51038"/>
    </source>
</evidence>
<dbReference type="Pfam" id="PF01426">
    <property type="entry name" value="BAH"/>
    <property type="match status" value="1"/>
</dbReference>
<feature type="region of interest" description="Disordered" evidence="1">
    <location>
        <begin position="278"/>
        <end position="305"/>
    </location>
</feature>
<gene>
    <name evidence="4" type="ORF">F3Y22_tig00002237pilonHSYRG01639</name>
</gene>
<evidence type="ECO:0000259" key="3">
    <source>
        <dbReference type="PROSITE" id="PS51321"/>
    </source>
</evidence>
<comment type="caution">
    <text evidence="4">The sequence shown here is derived from an EMBL/GenBank/DDBJ whole genome shotgun (WGS) entry which is preliminary data.</text>
</comment>
<evidence type="ECO:0000313" key="5">
    <source>
        <dbReference type="Proteomes" id="UP000436088"/>
    </source>
</evidence>
<dbReference type="SUPFAM" id="SSF46942">
    <property type="entry name" value="Elongation factor TFIIS domain 2"/>
    <property type="match status" value="1"/>
</dbReference>
<dbReference type="SMART" id="SM00439">
    <property type="entry name" value="BAH"/>
    <property type="match status" value="1"/>
</dbReference>
<sequence>MKLQEEDEEDDEEMELKRTRNKKREEDLEEEEEDPEEEEEEEEDPEEEEIVEDAKPIGEVLRVSGKGRVRRSHYGGFEFDGVRYDLDISQTKNGSIMVTGQWFYRPEEAERKGGGSWPLHDTRELFYSFHHDEVPAESVMHKCVVHFVPTHKQLPNRKQHPGFIVQKVYDTVEHKLWDLTDKDYEDSKQHEIDLLVQKTLSRLGELADIEIDAAGAVVDQEEQSDQNLKAETPGSCTSNATEYYTILSKSNMITGETLRDKWMVRLLQGVHYMCSPRGLERQRDSKSSGTANGSQEKSSNRGKSFTWPDAAVTAVTALEKASHEALSSDFQKYNQKLRQLEFNLKVENNPLLARRLLNGELEPSTILNMSPNELKMTDARCSICMEFKVGLRDIIQSGHGDRYQLECIACGNSWYASRDEASSLTIETSSAKVAGTVGSAVTRPKNPEKKPDSVPWCMLFADDIVLVAETKTVMNSRLVTWKTVLEEKCLRINIEKTEYLCSNFSGSQNDEDVEVCIEGHVLPSKDCFKMSIRPALLYGSECWAIKKDHVRRMEAAEMRMLRWACGRTLWDMTPNSAIMMSLGVVPVSKKLREGRLRWFGHVLRRQPSDVVRRVESITVDGARRRGRPRRKWIDCLRSDLKDLTLTKGMTSDRKVWRLMIRVAE</sequence>
<feature type="compositionally biased region" description="Acidic residues" evidence="1">
    <location>
        <begin position="27"/>
        <end position="51"/>
    </location>
</feature>
<dbReference type="InterPro" id="IPR003618">
    <property type="entry name" value="TFIIS_cen_dom"/>
</dbReference>
<evidence type="ECO:0000313" key="4">
    <source>
        <dbReference type="EMBL" id="KAE8732314.1"/>
    </source>
</evidence>